<evidence type="ECO:0000313" key="6">
    <source>
        <dbReference type="EMBL" id="MFC7062714.1"/>
    </source>
</evidence>
<evidence type="ECO:0000256" key="1">
    <source>
        <dbReference type="ARBA" id="ARBA00004141"/>
    </source>
</evidence>
<evidence type="ECO:0000256" key="4">
    <source>
        <dbReference type="PIRNR" id="PIRNR005690"/>
    </source>
</evidence>
<protein>
    <submittedName>
        <fullName evidence="6">Spore germination protein</fullName>
    </submittedName>
</protein>
<keyword evidence="5" id="KW-1133">Transmembrane helix</keyword>
<dbReference type="PIRSF" id="PIRSF005690">
    <property type="entry name" value="GerBA"/>
    <property type="match status" value="1"/>
</dbReference>
<accession>A0ABW2EK44</accession>
<evidence type="ECO:0000313" key="7">
    <source>
        <dbReference type="Proteomes" id="UP001596410"/>
    </source>
</evidence>
<keyword evidence="3 4" id="KW-0472">Membrane</keyword>
<feature type="transmembrane region" description="Helical" evidence="5">
    <location>
        <begin position="291"/>
        <end position="313"/>
    </location>
</feature>
<sequence length="503" mass="56713">MWKWRKNKEQQQISPPKINDSDITLEELYTLLSKSRDFVVHENYGATNCTISYIKTVSDSKLLNQSILPVLKKNSFFSLEEIRSKLSIDNIDITTDPTVVREKMMQGDTCIQINGNNRNVLVIPTANLEGRKISIPEVEFSVVGPKEAFVESIDTNINLLRKRLKIPEFTLKEVIIGELTKTRVNVVYIEGIADQENINTVIQRLEEIDYDQMIDSSYISQMIADNSNSPFPQFLDTERPDRVVEVLAEGKISILVDGSPHALTCPTTIVEFFSASDDYFLPWHLASVFRLIRVLAVIFSVLSTAIYVAVLTHHHEMIPEELMSTIISSRADIPFPPILEVIVLELTIELLREAGARLPTKIGQTIGIVGGIVIGTAAVDAGLTSNVLLIIVALAALASFTTPVYQIGNTIRIIRFPFIIGAQVWGLVGITFCMLFFIGHLIKLESIGRPFFAPLYPFRFVDFKDAFIRFPFSKQVKRPLQTRPVHSTRLNYKDANEKRDIDE</sequence>
<keyword evidence="5" id="KW-0812">Transmembrane</keyword>
<dbReference type="RefSeq" id="WP_204709610.1">
    <property type="nucleotide sequence ID" value="NZ_JBHSZV010000032.1"/>
</dbReference>
<comment type="caution">
    <text evidence="6">The sequence shown here is derived from an EMBL/GenBank/DDBJ whole genome shotgun (WGS) entry which is preliminary data.</text>
</comment>
<dbReference type="Proteomes" id="UP001596410">
    <property type="component" value="Unassembled WGS sequence"/>
</dbReference>
<name>A0ABW2EK44_9BACI</name>
<comment type="similarity">
    <text evidence="2 4">Belongs to the GerABKA family.</text>
</comment>
<feature type="transmembrane region" description="Helical" evidence="5">
    <location>
        <begin position="363"/>
        <end position="381"/>
    </location>
</feature>
<evidence type="ECO:0000256" key="3">
    <source>
        <dbReference type="ARBA" id="ARBA00023136"/>
    </source>
</evidence>
<gene>
    <name evidence="6" type="ORF">ACFQIC_12700</name>
</gene>
<organism evidence="6 7">
    <name type="scientific">Halobacillus seohaensis</name>
    <dbReference type="NCBI Taxonomy" id="447421"/>
    <lineage>
        <taxon>Bacteria</taxon>
        <taxon>Bacillati</taxon>
        <taxon>Bacillota</taxon>
        <taxon>Bacilli</taxon>
        <taxon>Bacillales</taxon>
        <taxon>Bacillaceae</taxon>
        <taxon>Halobacillus</taxon>
    </lineage>
</organism>
<dbReference type="InterPro" id="IPR004995">
    <property type="entry name" value="Spore_Ger"/>
</dbReference>
<dbReference type="InterPro" id="IPR050768">
    <property type="entry name" value="UPF0353/GerABKA_families"/>
</dbReference>
<evidence type="ECO:0000256" key="5">
    <source>
        <dbReference type="SAM" id="Phobius"/>
    </source>
</evidence>
<feature type="transmembrane region" description="Helical" evidence="5">
    <location>
        <begin position="418"/>
        <end position="442"/>
    </location>
</feature>
<dbReference type="EMBL" id="JBHSZV010000032">
    <property type="protein sequence ID" value="MFC7062714.1"/>
    <property type="molecule type" value="Genomic_DNA"/>
</dbReference>
<comment type="subcellular location">
    <subcellularLocation>
        <location evidence="4">Cell membrane</location>
    </subcellularLocation>
    <subcellularLocation>
        <location evidence="1">Membrane</location>
        <topology evidence="1">Multi-pass membrane protein</topology>
    </subcellularLocation>
</comment>
<reference evidence="7" key="1">
    <citation type="journal article" date="2019" name="Int. J. Syst. Evol. Microbiol.">
        <title>The Global Catalogue of Microorganisms (GCM) 10K type strain sequencing project: providing services to taxonomists for standard genome sequencing and annotation.</title>
        <authorList>
            <consortium name="The Broad Institute Genomics Platform"/>
            <consortium name="The Broad Institute Genome Sequencing Center for Infectious Disease"/>
            <person name="Wu L."/>
            <person name="Ma J."/>
        </authorList>
    </citation>
    <scope>NUCLEOTIDE SEQUENCE [LARGE SCALE GENOMIC DNA]</scope>
    <source>
        <strain evidence="7">CGMCC 4.1621</strain>
    </source>
</reference>
<proteinExistence type="inferred from homology"/>
<dbReference type="PANTHER" id="PTHR22550:SF5">
    <property type="entry name" value="LEUCINE ZIPPER PROTEIN 4"/>
    <property type="match status" value="1"/>
</dbReference>
<dbReference type="PANTHER" id="PTHR22550">
    <property type="entry name" value="SPORE GERMINATION PROTEIN"/>
    <property type="match status" value="1"/>
</dbReference>
<keyword evidence="7" id="KW-1185">Reference proteome</keyword>
<dbReference type="Pfam" id="PF03323">
    <property type="entry name" value="GerA"/>
    <property type="match status" value="1"/>
</dbReference>
<feature type="transmembrane region" description="Helical" evidence="5">
    <location>
        <begin position="387"/>
        <end position="406"/>
    </location>
</feature>
<evidence type="ECO:0000256" key="2">
    <source>
        <dbReference type="ARBA" id="ARBA00005278"/>
    </source>
</evidence>